<reference evidence="1 2" key="1">
    <citation type="journal article" date="2015" name="Biotechnol. Biofuels">
        <title>Enhanced degradation of softwood versus hardwood by the white-rot fungus Pycnoporus coccineus.</title>
        <authorList>
            <person name="Couturier M."/>
            <person name="Navarro D."/>
            <person name="Chevret D."/>
            <person name="Henrissat B."/>
            <person name="Piumi F."/>
            <person name="Ruiz-Duenas F.J."/>
            <person name="Martinez A.T."/>
            <person name="Grigoriev I.V."/>
            <person name="Riley R."/>
            <person name="Lipzen A."/>
            <person name="Berrin J.G."/>
            <person name="Master E.R."/>
            <person name="Rosso M.N."/>
        </authorList>
    </citation>
    <scope>NUCLEOTIDE SEQUENCE [LARGE SCALE GENOMIC DNA]</scope>
    <source>
        <strain evidence="1 2">BRFM310</strain>
    </source>
</reference>
<name>A0A1Y2IQQ2_TRAC3</name>
<dbReference type="Proteomes" id="UP000193067">
    <property type="component" value="Unassembled WGS sequence"/>
</dbReference>
<accession>A0A1Y2IQQ2</accession>
<dbReference type="EMBL" id="KZ084106">
    <property type="protein sequence ID" value="OSD02292.1"/>
    <property type="molecule type" value="Genomic_DNA"/>
</dbReference>
<sequence length="183" mass="19807">MVFATHASLLYPTTPDEACPGSQKEAESVRKRIPEKPKAATAPLCSLALTQEVFHLSGRNAVGMPSSTKPLASTRVLALKAMEGTPVHFRCRYLSRTLPSKPCTHLHAWGDILYMDSLCAAHLIPEAVSELRPPRGLSLQDLLTSTRAPHLSAVLYLADRSRGKDPLQSPHISGVTTMSNALC</sequence>
<proteinExistence type="predicted"/>
<gene>
    <name evidence="1" type="ORF">PYCCODRAFT_426743</name>
</gene>
<evidence type="ECO:0000313" key="2">
    <source>
        <dbReference type="Proteomes" id="UP000193067"/>
    </source>
</evidence>
<organism evidence="1 2">
    <name type="scientific">Trametes coccinea (strain BRFM310)</name>
    <name type="common">Pycnoporus coccineus</name>
    <dbReference type="NCBI Taxonomy" id="1353009"/>
    <lineage>
        <taxon>Eukaryota</taxon>
        <taxon>Fungi</taxon>
        <taxon>Dikarya</taxon>
        <taxon>Basidiomycota</taxon>
        <taxon>Agaricomycotina</taxon>
        <taxon>Agaricomycetes</taxon>
        <taxon>Polyporales</taxon>
        <taxon>Polyporaceae</taxon>
        <taxon>Trametes</taxon>
    </lineage>
</organism>
<dbReference type="AlphaFoldDB" id="A0A1Y2IQQ2"/>
<protein>
    <submittedName>
        <fullName evidence="1">Uncharacterized protein</fullName>
    </submittedName>
</protein>
<keyword evidence="2" id="KW-1185">Reference proteome</keyword>
<evidence type="ECO:0000313" key="1">
    <source>
        <dbReference type="EMBL" id="OSD02292.1"/>
    </source>
</evidence>